<keyword evidence="2" id="KW-1185">Reference proteome</keyword>
<name>A0AAU0UPM2_9FIRM</name>
<evidence type="ECO:0000313" key="1">
    <source>
        <dbReference type="EMBL" id="WRO23258.1"/>
    </source>
</evidence>
<proteinExistence type="predicted"/>
<dbReference type="EMBL" id="CP121694">
    <property type="protein sequence ID" value="WRO23258.1"/>
    <property type="molecule type" value="Genomic_DNA"/>
</dbReference>
<evidence type="ECO:0000313" key="2">
    <source>
        <dbReference type="Proteomes" id="UP001329915"/>
    </source>
</evidence>
<protein>
    <submittedName>
        <fullName evidence="1">Uncharacterized protein</fullName>
    </submittedName>
</protein>
<dbReference type="RefSeq" id="WP_366922641.1">
    <property type="nucleotide sequence ID" value="NZ_CP121694.1"/>
</dbReference>
<sequence>MDEKSKTEYVYPKLGAANGTKVKKKKDYVDKDLAVESGFMAHNETDAKPE</sequence>
<dbReference type="KEGG" id="dbc:MFMK1_003114"/>
<reference evidence="1 2" key="1">
    <citation type="submission" date="2023-04" db="EMBL/GenBank/DDBJ databases">
        <authorList>
            <person name="Hsu D."/>
        </authorList>
    </citation>
    <scope>NUCLEOTIDE SEQUENCE [LARGE SCALE GENOMIC DNA]</scope>
    <source>
        <strain evidence="1 2">MK1</strain>
    </source>
</reference>
<gene>
    <name evidence="1" type="ORF">MFMK1_003114</name>
</gene>
<dbReference type="Proteomes" id="UP001329915">
    <property type="component" value="Chromosome"/>
</dbReference>
<accession>A0AAU0UPM2</accession>
<dbReference type="AlphaFoldDB" id="A0AAU0UPM2"/>
<organism evidence="1 2">
    <name type="scientific">Metallumcola ferriviriculae</name>
    <dbReference type="NCBI Taxonomy" id="3039180"/>
    <lineage>
        <taxon>Bacteria</taxon>
        <taxon>Bacillati</taxon>
        <taxon>Bacillota</taxon>
        <taxon>Clostridia</taxon>
        <taxon>Neomoorellales</taxon>
        <taxon>Desulfitibacteraceae</taxon>
        <taxon>Metallumcola</taxon>
    </lineage>
</organism>